<dbReference type="CDD" id="cd14014">
    <property type="entry name" value="STKc_PknB_like"/>
    <property type="match status" value="1"/>
</dbReference>
<evidence type="ECO:0000256" key="3">
    <source>
        <dbReference type="ARBA" id="ARBA00022777"/>
    </source>
</evidence>
<organism evidence="7 8">
    <name type="scientific">Rubrivirga litoralis</name>
    <dbReference type="NCBI Taxonomy" id="3075598"/>
    <lineage>
        <taxon>Bacteria</taxon>
        <taxon>Pseudomonadati</taxon>
        <taxon>Rhodothermota</taxon>
        <taxon>Rhodothermia</taxon>
        <taxon>Rhodothermales</taxon>
        <taxon>Rubricoccaceae</taxon>
        <taxon>Rubrivirga</taxon>
    </lineage>
</organism>
<dbReference type="Gene3D" id="1.10.510.10">
    <property type="entry name" value="Transferase(Phosphotransferase) domain 1"/>
    <property type="match status" value="1"/>
</dbReference>
<protein>
    <submittedName>
        <fullName evidence="7">Serine/threonine-protein kinase</fullName>
        <ecNumber evidence="7">2.7.11.1</ecNumber>
    </submittedName>
</protein>
<evidence type="ECO:0000313" key="8">
    <source>
        <dbReference type="Proteomes" id="UP001267426"/>
    </source>
</evidence>
<dbReference type="InterPro" id="IPR008271">
    <property type="entry name" value="Ser/Thr_kinase_AS"/>
</dbReference>
<feature type="binding site" evidence="5">
    <location>
        <position position="103"/>
    </location>
    <ligand>
        <name>ATP</name>
        <dbReference type="ChEBI" id="CHEBI:30616"/>
    </ligand>
</feature>
<dbReference type="PANTHER" id="PTHR43289">
    <property type="entry name" value="MITOGEN-ACTIVATED PROTEIN KINASE KINASE KINASE 20-RELATED"/>
    <property type="match status" value="1"/>
</dbReference>
<dbReference type="Gene3D" id="3.30.200.20">
    <property type="entry name" value="Phosphorylase Kinase, domain 1"/>
    <property type="match status" value="1"/>
</dbReference>
<evidence type="ECO:0000256" key="1">
    <source>
        <dbReference type="ARBA" id="ARBA00022679"/>
    </source>
</evidence>
<keyword evidence="2 5" id="KW-0547">Nucleotide-binding</keyword>
<evidence type="ECO:0000313" key="7">
    <source>
        <dbReference type="EMBL" id="MDT0631465.1"/>
    </source>
</evidence>
<dbReference type="InterPro" id="IPR017441">
    <property type="entry name" value="Protein_kinase_ATP_BS"/>
</dbReference>
<dbReference type="Pfam" id="PF00069">
    <property type="entry name" value="Pkinase"/>
    <property type="match status" value="1"/>
</dbReference>
<keyword evidence="3 7" id="KW-0418">Kinase</keyword>
<dbReference type="PROSITE" id="PS00108">
    <property type="entry name" value="PROTEIN_KINASE_ST"/>
    <property type="match status" value="1"/>
</dbReference>
<feature type="domain" description="Protein kinase" evidence="6">
    <location>
        <begin position="74"/>
        <end position="360"/>
    </location>
</feature>
<evidence type="ECO:0000259" key="6">
    <source>
        <dbReference type="PROSITE" id="PS50011"/>
    </source>
</evidence>
<proteinExistence type="predicted"/>
<dbReference type="GO" id="GO:0004674">
    <property type="term" value="F:protein serine/threonine kinase activity"/>
    <property type="evidence" value="ECO:0007669"/>
    <property type="project" value="UniProtKB-EC"/>
</dbReference>
<dbReference type="EC" id="2.7.11.1" evidence="7"/>
<keyword evidence="4 5" id="KW-0067">ATP-binding</keyword>
<dbReference type="PROSITE" id="PS00107">
    <property type="entry name" value="PROTEIN_KINASE_ATP"/>
    <property type="match status" value="1"/>
</dbReference>
<comment type="caution">
    <text evidence="7">The sequence shown here is derived from an EMBL/GenBank/DDBJ whole genome shotgun (WGS) entry which is preliminary data.</text>
</comment>
<dbReference type="RefSeq" id="WP_311662808.1">
    <property type="nucleotide sequence ID" value="NZ_JAVRHT010000012.1"/>
</dbReference>
<evidence type="ECO:0000256" key="4">
    <source>
        <dbReference type="ARBA" id="ARBA00022840"/>
    </source>
</evidence>
<sequence>MLLDLLLDAETSERSRVVALVREHAPEYAGRAEALALAVGAAPEAGFLARPAAETFAAHLADPDLAPGDVVGAYRVVREIGRGGMGVVYLAERPDVGLRAALKVLAGPVADDDALDPDLERFREERRHLAGLVHPGVTQLYDAGHTDDGRPYFVMELVEGEPITGYADRRRLGPRDRAELFVQLCEAVRHVHGRGVVHGDVKPDNVLVADDDEGRPVAKLLDFGVAARWRGISRRGTEAPPLPYRPFTYAYTAPELVAGGAPTPASDVYALGVVLRDLVAGGPAAPRGLRLWLKALAQRAASPDVGRRPATAVDLLAEVRAALRVESQHSSAPLSSPTLFALVAASALAAAVVARAVGRS</sequence>
<dbReference type="PROSITE" id="PS50011">
    <property type="entry name" value="PROTEIN_KINASE_DOM"/>
    <property type="match status" value="1"/>
</dbReference>
<keyword evidence="8" id="KW-1185">Reference proteome</keyword>
<keyword evidence="1 7" id="KW-0808">Transferase</keyword>
<dbReference type="SUPFAM" id="SSF56112">
    <property type="entry name" value="Protein kinase-like (PK-like)"/>
    <property type="match status" value="1"/>
</dbReference>
<evidence type="ECO:0000256" key="2">
    <source>
        <dbReference type="ARBA" id="ARBA00022741"/>
    </source>
</evidence>
<dbReference type="EMBL" id="JAVRHT010000012">
    <property type="protein sequence ID" value="MDT0631465.1"/>
    <property type="molecule type" value="Genomic_DNA"/>
</dbReference>
<reference evidence="7 8" key="1">
    <citation type="submission" date="2023-09" db="EMBL/GenBank/DDBJ databases">
        <authorList>
            <person name="Rey-Velasco X."/>
        </authorList>
    </citation>
    <scope>NUCLEOTIDE SEQUENCE [LARGE SCALE GENOMIC DNA]</scope>
    <source>
        <strain evidence="7 8">F394</strain>
    </source>
</reference>
<dbReference type="InterPro" id="IPR000719">
    <property type="entry name" value="Prot_kinase_dom"/>
</dbReference>
<dbReference type="InterPro" id="IPR011009">
    <property type="entry name" value="Kinase-like_dom_sf"/>
</dbReference>
<dbReference type="PANTHER" id="PTHR43289:SF34">
    <property type="entry name" value="SERINE_THREONINE-PROTEIN KINASE YBDM-RELATED"/>
    <property type="match status" value="1"/>
</dbReference>
<dbReference type="Proteomes" id="UP001267426">
    <property type="component" value="Unassembled WGS sequence"/>
</dbReference>
<accession>A0ABU3BQA7</accession>
<name>A0ABU3BQA7_9BACT</name>
<gene>
    <name evidence="7" type="ORF">RM540_06840</name>
</gene>
<dbReference type="SMART" id="SM00220">
    <property type="entry name" value="S_TKc"/>
    <property type="match status" value="1"/>
</dbReference>
<evidence type="ECO:0000256" key="5">
    <source>
        <dbReference type="PROSITE-ProRule" id="PRU10141"/>
    </source>
</evidence>